<proteinExistence type="predicted"/>
<evidence type="ECO:0000313" key="1">
    <source>
        <dbReference type="EMBL" id="MCW4452369.1"/>
    </source>
</evidence>
<evidence type="ECO:0008006" key="3">
    <source>
        <dbReference type="Google" id="ProtNLM"/>
    </source>
</evidence>
<sequence>MQGSTAEILLSFCAKNPPHRQAEKRWLQYFMKRIKVKPDFFPIFEGKTTYADGTEVKHESFEKKENELSNELIMIFKDENNIQKILKLKGLDLNGEKFVSSVPNPVFLLLNTSIDNYNSSNLIIAKFKEAADKIGEKTYFFELDDNYTSQTFNTYLSNKIASINSLINCLEIFINQKIPNNYTFKRTIKDREVSLNKSKIESSLSFKEKISNMLPDIFQNFDFNQIVNDKNLIFEAYNLRKETIHMKTGSDSPFEQYYEIMGKILEANIEPYISSSINFINFIHKDLIEFNNGQ</sequence>
<dbReference type="RefSeq" id="WP_265144501.1">
    <property type="nucleotide sequence ID" value="NZ_JAPCHZ010000004.1"/>
</dbReference>
<name>A0ABT3JNU9_9FLAO</name>
<gene>
    <name evidence="1" type="ORF">OK344_09115</name>
</gene>
<reference evidence="1 2" key="1">
    <citation type="submission" date="2022-10" db="EMBL/GenBank/DDBJ databases">
        <title>Kaistella sp. BT-6-1-3.</title>
        <authorList>
            <person name="Ai J."/>
            <person name="Deng Z."/>
        </authorList>
    </citation>
    <scope>NUCLEOTIDE SEQUENCE [LARGE SCALE GENOMIC DNA]</scope>
    <source>
        <strain evidence="1 2">BT6-1-3</strain>
    </source>
</reference>
<keyword evidence="2" id="KW-1185">Reference proteome</keyword>
<accession>A0ABT3JNU9</accession>
<dbReference type="Proteomes" id="UP001209107">
    <property type="component" value="Unassembled WGS sequence"/>
</dbReference>
<dbReference type="EMBL" id="JAPCHZ010000004">
    <property type="protein sequence ID" value="MCW4452369.1"/>
    <property type="molecule type" value="Genomic_DNA"/>
</dbReference>
<comment type="caution">
    <text evidence="1">The sequence shown here is derived from an EMBL/GenBank/DDBJ whole genome shotgun (WGS) entry which is preliminary data.</text>
</comment>
<organism evidence="1 2">
    <name type="scientific">Kaistella yananensis</name>
    <dbReference type="NCBI Taxonomy" id="2989820"/>
    <lineage>
        <taxon>Bacteria</taxon>
        <taxon>Pseudomonadati</taxon>
        <taxon>Bacteroidota</taxon>
        <taxon>Flavobacteriia</taxon>
        <taxon>Flavobacteriales</taxon>
        <taxon>Weeksellaceae</taxon>
        <taxon>Chryseobacterium group</taxon>
        <taxon>Kaistella</taxon>
    </lineage>
</organism>
<protein>
    <recommendedName>
        <fullName evidence="3">Apea-like HEPN domain-containing protein</fullName>
    </recommendedName>
</protein>
<evidence type="ECO:0000313" key="2">
    <source>
        <dbReference type="Proteomes" id="UP001209107"/>
    </source>
</evidence>